<accession>A0ACB7W477</accession>
<sequence length="125" mass="13576">MKNLTIFSIFFIFILLSSSISSSSSSSSFRTRFLAGKDPKGKKCDIDPSVCYTAGSGGPQCCNKQCVNAESDYMNCGKCGNMCKFTEVCCGGKCVNIAFDKRHCGRCFNKCQHGVLCLFGMCSYA</sequence>
<gene>
    <name evidence="1" type="ORF">IHE45_05G105800</name>
</gene>
<dbReference type="EMBL" id="CM037015">
    <property type="protein sequence ID" value="KAH7682199.1"/>
    <property type="molecule type" value="Genomic_DNA"/>
</dbReference>
<keyword evidence="2" id="KW-1185">Reference proteome</keyword>
<evidence type="ECO:0000313" key="2">
    <source>
        <dbReference type="Proteomes" id="UP000827976"/>
    </source>
</evidence>
<dbReference type="Proteomes" id="UP000827976">
    <property type="component" value="Chromosome 5"/>
</dbReference>
<evidence type="ECO:0000313" key="1">
    <source>
        <dbReference type="EMBL" id="KAH7682199.1"/>
    </source>
</evidence>
<proteinExistence type="predicted"/>
<reference evidence="2" key="1">
    <citation type="journal article" date="2022" name="Nat. Commun.">
        <title>Chromosome evolution and the genetic basis of agronomically important traits in greater yam.</title>
        <authorList>
            <person name="Bredeson J.V."/>
            <person name="Lyons J.B."/>
            <person name="Oniyinde I.O."/>
            <person name="Okereke N.R."/>
            <person name="Kolade O."/>
            <person name="Nnabue I."/>
            <person name="Nwadili C.O."/>
            <person name="Hribova E."/>
            <person name="Parker M."/>
            <person name="Nwogha J."/>
            <person name="Shu S."/>
            <person name="Carlson J."/>
            <person name="Kariba R."/>
            <person name="Muthemba S."/>
            <person name="Knop K."/>
            <person name="Barton G.J."/>
            <person name="Sherwood A.V."/>
            <person name="Lopez-Montes A."/>
            <person name="Asiedu R."/>
            <person name="Jamnadass R."/>
            <person name="Muchugi A."/>
            <person name="Goodstein D."/>
            <person name="Egesi C.N."/>
            <person name="Featherston J."/>
            <person name="Asfaw A."/>
            <person name="Simpson G.G."/>
            <person name="Dolezel J."/>
            <person name="Hendre P.S."/>
            <person name="Van Deynze A."/>
            <person name="Kumar P.L."/>
            <person name="Obidiegwu J.E."/>
            <person name="Bhattacharjee R."/>
            <person name="Rokhsar D.S."/>
        </authorList>
    </citation>
    <scope>NUCLEOTIDE SEQUENCE [LARGE SCALE GENOMIC DNA]</scope>
    <source>
        <strain evidence="2">cv. TDa95/00328</strain>
    </source>
</reference>
<organism evidence="1 2">
    <name type="scientific">Dioscorea alata</name>
    <name type="common">Purple yam</name>
    <dbReference type="NCBI Taxonomy" id="55571"/>
    <lineage>
        <taxon>Eukaryota</taxon>
        <taxon>Viridiplantae</taxon>
        <taxon>Streptophyta</taxon>
        <taxon>Embryophyta</taxon>
        <taxon>Tracheophyta</taxon>
        <taxon>Spermatophyta</taxon>
        <taxon>Magnoliopsida</taxon>
        <taxon>Liliopsida</taxon>
        <taxon>Dioscoreales</taxon>
        <taxon>Dioscoreaceae</taxon>
        <taxon>Dioscorea</taxon>
    </lineage>
</organism>
<name>A0ACB7W477_DIOAL</name>
<comment type="caution">
    <text evidence="1">The sequence shown here is derived from an EMBL/GenBank/DDBJ whole genome shotgun (WGS) entry which is preliminary data.</text>
</comment>
<protein>
    <submittedName>
        <fullName evidence="1">Stigma-specific protein Stig1 protein</fullName>
    </submittedName>
</protein>